<organism evidence="2 3">
    <name type="scientific">Aspergillus granulosus</name>
    <dbReference type="NCBI Taxonomy" id="176169"/>
    <lineage>
        <taxon>Eukaryota</taxon>
        <taxon>Fungi</taxon>
        <taxon>Dikarya</taxon>
        <taxon>Ascomycota</taxon>
        <taxon>Pezizomycotina</taxon>
        <taxon>Eurotiomycetes</taxon>
        <taxon>Eurotiomycetidae</taxon>
        <taxon>Eurotiales</taxon>
        <taxon>Aspergillaceae</taxon>
        <taxon>Aspergillus</taxon>
        <taxon>Aspergillus subgen. Nidulantes</taxon>
    </lineage>
</organism>
<gene>
    <name evidence="2" type="ORF">BJX63DRAFT_431841</name>
</gene>
<name>A0ABR4HE24_9EURO</name>
<comment type="caution">
    <text evidence="2">The sequence shown here is derived from an EMBL/GenBank/DDBJ whole genome shotgun (WGS) entry which is preliminary data.</text>
</comment>
<sequence>MKRRATVRLPGRFHKGHAYSPLSQRPRRKVKNGLKPRFSEYNPNLPAAAFPTLDRVRADGNEDNQTNDDRASARKSLEDIITRDELEDVPVNALENYMASNGDLNPIYVSNMVKMAAAGQDLSVTDEMEDSDEEEVMTETSKTGIQTPTWADLSRRMQAEIFSNLLEYYNRSKVNHILGLTEQEYHANEDLLCRRSQQIRFEDAELSAMRAKQLRDLLKVDNSVGSKNCPYLLLFCKASCQTFCILKQAMETNFDFLCCEGAELTTARKFLRARGIDTKFAGDWGNDIVLFQGYEDENSGPEAVAPSPNPILLSEDAEGSIVSSQPSATLTNMQGTFLNWFGGSAEGAKMAYAQPNGESNSANQLLTLRFKSLVGHEKLRGRKRKREDYDQSRYDQMPSSPASHFYREPRPTNHYVSASVSERLARLHCYRVNSTPSFFLTKNKVDYANPDPVTSVQEPSSFFLDVIGEIISARNETLTRTPEHQASLAETSTDNHDSELLGLVKTSVFVGLSPFTPSTAKLPTDSDEQLLELSNLGSSKADATIAETSSAASTSTCQTDCTDLQPRKLVTLSSRPKSFDVYDDSCLDEVDEEDEMVLLSTEPRA</sequence>
<protein>
    <submittedName>
        <fullName evidence="2">Uncharacterized protein</fullName>
    </submittedName>
</protein>
<dbReference type="Proteomes" id="UP001610334">
    <property type="component" value="Unassembled WGS sequence"/>
</dbReference>
<evidence type="ECO:0000313" key="3">
    <source>
        <dbReference type="Proteomes" id="UP001610334"/>
    </source>
</evidence>
<feature type="region of interest" description="Disordered" evidence="1">
    <location>
        <begin position="378"/>
        <end position="410"/>
    </location>
</feature>
<reference evidence="2 3" key="1">
    <citation type="submission" date="2024-07" db="EMBL/GenBank/DDBJ databases">
        <title>Section-level genome sequencing and comparative genomics of Aspergillus sections Usti and Cavernicolus.</title>
        <authorList>
            <consortium name="Lawrence Berkeley National Laboratory"/>
            <person name="Nybo J.L."/>
            <person name="Vesth T.C."/>
            <person name="Theobald S."/>
            <person name="Frisvad J.C."/>
            <person name="Larsen T.O."/>
            <person name="Kjaerboelling I."/>
            <person name="Rothschild-Mancinelli K."/>
            <person name="Lyhne E.K."/>
            <person name="Kogle M.E."/>
            <person name="Barry K."/>
            <person name="Clum A."/>
            <person name="Na H."/>
            <person name="Ledsgaard L."/>
            <person name="Lin J."/>
            <person name="Lipzen A."/>
            <person name="Kuo A."/>
            <person name="Riley R."/>
            <person name="Mondo S."/>
            <person name="Labutti K."/>
            <person name="Haridas S."/>
            <person name="Pangalinan J."/>
            <person name="Salamov A.A."/>
            <person name="Simmons B.A."/>
            <person name="Magnuson J.K."/>
            <person name="Chen J."/>
            <person name="Drula E."/>
            <person name="Henrissat B."/>
            <person name="Wiebenga A."/>
            <person name="Lubbers R.J."/>
            <person name="Gomes A.C."/>
            <person name="Makela M.R."/>
            <person name="Stajich J."/>
            <person name="Grigoriev I.V."/>
            <person name="Mortensen U.H."/>
            <person name="De Vries R.P."/>
            <person name="Baker S.E."/>
            <person name="Andersen M.R."/>
        </authorList>
    </citation>
    <scope>NUCLEOTIDE SEQUENCE [LARGE SCALE GENOMIC DNA]</scope>
    <source>
        <strain evidence="2 3">CBS 588.65</strain>
    </source>
</reference>
<keyword evidence="3" id="KW-1185">Reference proteome</keyword>
<evidence type="ECO:0000256" key="1">
    <source>
        <dbReference type="SAM" id="MobiDB-lite"/>
    </source>
</evidence>
<dbReference type="EMBL" id="JBFXLT010000038">
    <property type="protein sequence ID" value="KAL2813724.1"/>
    <property type="molecule type" value="Genomic_DNA"/>
</dbReference>
<accession>A0ABR4HE24</accession>
<evidence type="ECO:0000313" key="2">
    <source>
        <dbReference type="EMBL" id="KAL2813724.1"/>
    </source>
</evidence>
<proteinExistence type="predicted"/>